<protein>
    <submittedName>
        <fullName evidence="7">ATP-binding cassette domain-containing protein</fullName>
    </submittedName>
</protein>
<keyword evidence="2" id="KW-0813">Transport</keyword>
<organism evidence="7 8">
    <name type="scientific">Microbacterium rhizosphaerae</name>
    <dbReference type="NCBI Taxonomy" id="1678237"/>
    <lineage>
        <taxon>Bacteria</taxon>
        <taxon>Bacillati</taxon>
        <taxon>Actinomycetota</taxon>
        <taxon>Actinomycetes</taxon>
        <taxon>Micrococcales</taxon>
        <taxon>Microbacteriaceae</taxon>
        <taxon>Microbacterium</taxon>
    </lineage>
</organism>
<evidence type="ECO:0000313" key="8">
    <source>
        <dbReference type="Proteomes" id="UP001323798"/>
    </source>
</evidence>
<dbReference type="RefSeq" id="WP_320943132.1">
    <property type="nucleotide sequence ID" value="NZ_BAABEU010000011.1"/>
</dbReference>
<comment type="similarity">
    <text evidence="1">Belongs to the ABC transporter superfamily.</text>
</comment>
<reference evidence="7 8" key="1">
    <citation type="submission" date="2023-11" db="EMBL/GenBank/DDBJ databases">
        <title>Genome sequence of Microbacterium rhizosphaerae KACC 19337.</title>
        <authorList>
            <person name="Choi H."/>
            <person name="Kim S."/>
            <person name="Kim Y."/>
            <person name="Kwon S.-W."/>
            <person name="Heo J."/>
        </authorList>
    </citation>
    <scope>NUCLEOTIDE SEQUENCE [LARGE SCALE GENOMIC DNA]</scope>
    <source>
        <strain evidence="7 8">KACC 19337</strain>
    </source>
</reference>
<dbReference type="InterPro" id="IPR050319">
    <property type="entry name" value="ABC_transp_ATP-bind"/>
</dbReference>
<dbReference type="Pfam" id="PF00005">
    <property type="entry name" value="ABC_tran"/>
    <property type="match status" value="1"/>
</dbReference>
<proteinExistence type="inferred from homology"/>
<evidence type="ECO:0000313" key="7">
    <source>
        <dbReference type="EMBL" id="WPR90420.1"/>
    </source>
</evidence>
<dbReference type="PROSITE" id="PS50893">
    <property type="entry name" value="ABC_TRANSPORTER_2"/>
    <property type="match status" value="1"/>
</dbReference>
<evidence type="ECO:0000256" key="3">
    <source>
        <dbReference type="ARBA" id="ARBA00022741"/>
    </source>
</evidence>
<dbReference type="Proteomes" id="UP001323798">
    <property type="component" value="Chromosome"/>
</dbReference>
<dbReference type="PANTHER" id="PTHR43776:SF7">
    <property type="entry name" value="D,D-DIPEPTIDE TRANSPORT ATP-BINDING PROTEIN DDPF-RELATED"/>
    <property type="match status" value="1"/>
</dbReference>
<keyword evidence="8" id="KW-1185">Reference proteome</keyword>
<keyword evidence="4 7" id="KW-0067">ATP-binding</keyword>
<dbReference type="EMBL" id="CP139368">
    <property type="protein sequence ID" value="WPR90420.1"/>
    <property type="molecule type" value="Genomic_DNA"/>
</dbReference>
<dbReference type="GO" id="GO:0005524">
    <property type="term" value="F:ATP binding"/>
    <property type="evidence" value="ECO:0007669"/>
    <property type="project" value="UniProtKB-KW"/>
</dbReference>
<dbReference type="SUPFAM" id="SSF52540">
    <property type="entry name" value="P-loop containing nucleoside triphosphate hydrolases"/>
    <property type="match status" value="1"/>
</dbReference>
<dbReference type="InterPro" id="IPR027417">
    <property type="entry name" value="P-loop_NTPase"/>
</dbReference>
<evidence type="ECO:0000256" key="4">
    <source>
        <dbReference type="ARBA" id="ARBA00022840"/>
    </source>
</evidence>
<evidence type="ECO:0000256" key="5">
    <source>
        <dbReference type="SAM" id="MobiDB-lite"/>
    </source>
</evidence>
<evidence type="ECO:0000256" key="2">
    <source>
        <dbReference type="ARBA" id="ARBA00022448"/>
    </source>
</evidence>
<evidence type="ECO:0000259" key="6">
    <source>
        <dbReference type="PROSITE" id="PS50893"/>
    </source>
</evidence>
<keyword evidence="3" id="KW-0547">Nucleotide-binding</keyword>
<dbReference type="SMART" id="SM00382">
    <property type="entry name" value="AAA"/>
    <property type="match status" value="1"/>
</dbReference>
<evidence type="ECO:0000256" key="1">
    <source>
        <dbReference type="ARBA" id="ARBA00005417"/>
    </source>
</evidence>
<dbReference type="InterPro" id="IPR003593">
    <property type="entry name" value="AAA+_ATPase"/>
</dbReference>
<dbReference type="PROSITE" id="PS00211">
    <property type="entry name" value="ABC_TRANSPORTER_1"/>
    <property type="match status" value="1"/>
</dbReference>
<feature type="region of interest" description="Disordered" evidence="5">
    <location>
        <begin position="255"/>
        <end position="281"/>
    </location>
</feature>
<dbReference type="Gene3D" id="3.40.50.300">
    <property type="entry name" value="P-loop containing nucleotide triphosphate hydrolases"/>
    <property type="match status" value="1"/>
</dbReference>
<dbReference type="PANTHER" id="PTHR43776">
    <property type="entry name" value="TRANSPORT ATP-BINDING PROTEIN"/>
    <property type="match status" value="1"/>
</dbReference>
<gene>
    <name evidence="7" type="ORF">SM116_03785</name>
</gene>
<sequence>MSSLLEVEDLVVEYPGKGFRTPPFRALKGVSIDIKPGETMGLVGESGSGKTTLGRAVLGLAPVTGGSIRYDGREIGHLKRRDRRSLADEIQVVFQDPYSSLNPSLTIEGILSEPLTARGVSSKAARTRVRDLLDRVGLPTGAATRLPREFSGGQRQRIAIARALALDPKLIVCDEPVSALDLSTQARVLDLFIEIQERTGVAYLFISHDLAVVRHISHRVAVMYHGELVETGDGDQVTAHPQHPYTQRLFLAAPVPDPDEQKERRAARRALLDAPAGEQAA</sequence>
<dbReference type="CDD" id="cd03257">
    <property type="entry name" value="ABC_NikE_OppD_transporters"/>
    <property type="match status" value="1"/>
</dbReference>
<feature type="domain" description="ABC transporter" evidence="6">
    <location>
        <begin position="5"/>
        <end position="250"/>
    </location>
</feature>
<dbReference type="InterPro" id="IPR003439">
    <property type="entry name" value="ABC_transporter-like_ATP-bd"/>
</dbReference>
<name>A0ABZ0SPL9_9MICO</name>
<accession>A0ABZ0SPL9</accession>
<dbReference type="InterPro" id="IPR017871">
    <property type="entry name" value="ABC_transporter-like_CS"/>
</dbReference>